<feature type="domain" description="ORF6C" evidence="1">
    <location>
        <begin position="117"/>
        <end position="228"/>
    </location>
</feature>
<dbReference type="NCBIfam" id="TIGR02681">
    <property type="entry name" value="phage_pRha"/>
    <property type="match status" value="1"/>
</dbReference>
<evidence type="ECO:0000313" key="2">
    <source>
        <dbReference type="EMBL" id="AKG05554.1"/>
    </source>
</evidence>
<keyword evidence="4" id="KW-1185">Reference proteome</keyword>
<reference evidence="2" key="3">
    <citation type="submission" date="2016-11" db="EMBL/GenBank/DDBJ databases">
        <title>Salimicrobium jeotgali MJ3, isolated from Myulchi jeot, a traditional Korean fermented seafood.</title>
        <authorList>
            <person name="Kim K.H."/>
            <person name="Jeon C.O."/>
            <person name="Jin H.M."/>
        </authorList>
    </citation>
    <scope>NUCLEOTIDE SEQUENCE</scope>
    <source>
        <strain evidence="2">MJ3</strain>
    </source>
</reference>
<dbReference type="EMBL" id="CP011361">
    <property type="protein sequence ID" value="AKG05554.1"/>
    <property type="molecule type" value="Genomic_DNA"/>
</dbReference>
<dbReference type="PATRIC" id="fig|1230341.3.peg.2706"/>
<proteinExistence type="predicted"/>
<dbReference type="eggNOG" id="COG3646">
    <property type="taxonomic scope" value="Bacteria"/>
</dbReference>
<dbReference type="Pfam" id="PF09669">
    <property type="entry name" value="Phage_pRha"/>
    <property type="match status" value="1"/>
</dbReference>
<dbReference type="Proteomes" id="UP000092654">
    <property type="component" value="Chromosome"/>
</dbReference>
<protein>
    <submittedName>
        <fullName evidence="2">Phage regulatory protein</fullName>
    </submittedName>
    <submittedName>
        <fullName evidence="3">Putative antirepressor</fullName>
    </submittedName>
</protein>
<gene>
    <name evidence="2" type="ORF">AAV35_012875</name>
    <name evidence="3" type="ORF">MJ3_13459</name>
</gene>
<dbReference type="EMBL" id="AMPQ01000045">
    <property type="protein sequence ID" value="EKE30451.1"/>
    <property type="molecule type" value="Genomic_DNA"/>
</dbReference>
<dbReference type="RefSeq" id="WP_008592606.1">
    <property type="nucleotide sequence ID" value="NZ_AMPQ01000045.1"/>
</dbReference>
<name>K2FH35_9BACI</name>
<dbReference type="AlphaFoldDB" id="K2FH35"/>
<dbReference type="Proteomes" id="UP000011746">
    <property type="component" value="Unassembled WGS sequence"/>
</dbReference>
<dbReference type="InterPro" id="IPR018878">
    <property type="entry name" value="ORF6C_dom"/>
</dbReference>
<evidence type="ECO:0000259" key="1">
    <source>
        <dbReference type="Pfam" id="PF10552"/>
    </source>
</evidence>
<accession>K2FH35</accession>
<dbReference type="Pfam" id="PF10552">
    <property type="entry name" value="ORF6C"/>
    <property type="match status" value="1"/>
</dbReference>
<dbReference type="OrthoDB" id="9812611at2"/>
<evidence type="ECO:0000313" key="4">
    <source>
        <dbReference type="Proteomes" id="UP000011746"/>
    </source>
</evidence>
<reference evidence="5" key="2">
    <citation type="submission" date="2015-06" db="EMBL/GenBank/DDBJ databases">
        <title>Salimicrobium jeotgali MJ3, isolated from Myulchi jeot, a traditional Korean fermented seafood.</title>
        <authorList>
            <person name="Kim K.H."/>
            <person name="Jeon C.O."/>
            <person name="Jin H.M."/>
        </authorList>
    </citation>
    <scope>NUCLEOTIDE SEQUENCE [LARGE SCALE GENOMIC DNA]</scope>
    <source>
        <strain evidence="5">MJ3</strain>
    </source>
</reference>
<evidence type="ECO:0000313" key="3">
    <source>
        <dbReference type="EMBL" id="EKE30451.1"/>
    </source>
</evidence>
<dbReference type="STRING" id="1230341.AAV35_012875"/>
<reference evidence="3 4" key="1">
    <citation type="journal article" date="2012" name="J. Bacteriol.">
        <title>Draft Genome Sequence of Salimicrobium sp. Strain MJ3, Isolated from Myulchi-Jeot, Korean Fermented Seafood.</title>
        <authorList>
            <person name="Lee S.H."/>
            <person name="Jung J.Y."/>
            <person name="Jeon C.O."/>
        </authorList>
    </citation>
    <scope>NUCLEOTIDE SEQUENCE [LARGE SCALE GENOMIC DNA]</scope>
    <source>
        <strain evidence="3 4">MJ3</strain>
    </source>
</reference>
<dbReference type="InterPro" id="IPR014054">
    <property type="entry name" value="Phage_regulatory_Rha"/>
</dbReference>
<evidence type="ECO:0000313" key="5">
    <source>
        <dbReference type="Proteomes" id="UP000092654"/>
    </source>
</evidence>
<organism evidence="3 4">
    <name type="scientific">Salimicrobium jeotgali</name>
    <dbReference type="NCBI Taxonomy" id="1230341"/>
    <lineage>
        <taxon>Bacteria</taxon>
        <taxon>Bacillati</taxon>
        <taxon>Bacillota</taxon>
        <taxon>Bacilli</taxon>
        <taxon>Bacillales</taxon>
        <taxon>Bacillaceae</taxon>
        <taxon>Salimicrobium</taxon>
    </lineage>
</organism>
<dbReference type="KEGG" id="sje:AAV35_012875"/>
<sequence length="241" mass="28167">MNQIKVIASEGQLVTDSRDVADTIGKEHKELMRSIRQYQSILTSAELRSLDFFIPHYYSDSKGEQRPCFLLTKKGCDMVANKMTGEKGVLFTAEYVTRFEEMEKQFQQPKGLSEKDQLKAAMKFSLEHDETLNQHNERLTHLEETMRIDGTEEHRIRKSANAKIMEVIGGKSSSAYKELSRQVFSNFWRDFKNHFMIPRYGDLPKKQFEEGLRYISLWQPDTSLRMEIESANKQQVIREVI</sequence>